<comment type="caution">
    <text evidence="3">The sequence shown here is derived from an EMBL/GenBank/DDBJ whole genome shotgun (WGS) entry which is preliminary data.</text>
</comment>
<dbReference type="Gene3D" id="3.10.450.50">
    <property type="match status" value="1"/>
</dbReference>
<dbReference type="InterPro" id="IPR037401">
    <property type="entry name" value="SnoaL-like"/>
</dbReference>
<dbReference type="OrthoDB" id="6196903at2"/>
<gene>
    <name evidence="3" type="ORF">N792_07970</name>
</gene>
<dbReference type="SUPFAM" id="SSF54427">
    <property type="entry name" value="NTF2-like"/>
    <property type="match status" value="1"/>
</dbReference>
<dbReference type="InterPro" id="IPR032710">
    <property type="entry name" value="NTF2-like_dom_sf"/>
</dbReference>
<name>A0A0A0EN89_9GAMM</name>
<evidence type="ECO:0000256" key="1">
    <source>
        <dbReference type="SAM" id="SignalP"/>
    </source>
</evidence>
<keyword evidence="1" id="KW-0732">Signal</keyword>
<proteinExistence type="predicted"/>
<dbReference type="EMBL" id="AVPS01000005">
    <property type="protein sequence ID" value="KGM51618.1"/>
    <property type="molecule type" value="Genomic_DNA"/>
</dbReference>
<feature type="chain" id="PRO_5001969242" evidence="1">
    <location>
        <begin position="23"/>
        <end position="170"/>
    </location>
</feature>
<organism evidence="3 4">
    <name type="scientific">Lysobacter concretionis Ko07 = DSM 16239</name>
    <dbReference type="NCBI Taxonomy" id="1122185"/>
    <lineage>
        <taxon>Bacteria</taxon>
        <taxon>Pseudomonadati</taxon>
        <taxon>Pseudomonadota</taxon>
        <taxon>Gammaproteobacteria</taxon>
        <taxon>Lysobacterales</taxon>
        <taxon>Lysobacteraceae</taxon>
        <taxon>Novilysobacter</taxon>
    </lineage>
</organism>
<evidence type="ECO:0000259" key="2">
    <source>
        <dbReference type="Pfam" id="PF13474"/>
    </source>
</evidence>
<dbReference type="STRING" id="1122185.N792_07970"/>
<evidence type="ECO:0000313" key="3">
    <source>
        <dbReference type="EMBL" id="KGM51618.1"/>
    </source>
</evidence>
<protein>
    <submittedName>
        <fullName evidence="3">Transposase</fullName>
    </submittedName>
</protein>
<reference evidence="3 4" key="1">
    <citation type="submission" date="2013-08" db="EMBL/GenBank/DDBJ databases">
        <title>Genome sequencing of Lysobacter.</title>
        <authorList>
            <person name="Zhang S."/>
            <person name="Wang G."/>
        </authorList>
    </citation>
    <scope>NUCLEOTIDE SEQUENCE [LARGE SCALE GENOMIC DNA]</scope>
    <source>
        <strain evidence="3 4">Ko07</strain>
    </source>
</reference>
<feature type="domain" description="SnoaL-like" evidence="2">
    <location>
        <begin position="52"/>
        <end position="165"/>
    </location>
</feature>
<dbReference type="Pfam" id="PF13474">
    <property type="entry name" value="SnoaL_3"/>
    <property type="match status" value="1"/>
</dbReference>
<evidence type="ECO:0000313" key="4">
    <source>
        <dbReference type="Proteomes" id="UP000030017"/>
    </source>
</evidence>
<feature type="signal peptide" evidence="1">
    <location>
        <begin position="1"/>
        <end position="22"/>
    </location>
</feature>
<dbReference type="eggNOG" id="COG4319">
    <property type="taxonomic scope" value="Bacteria"/>
</dbReference>
<keyword evidence="4" id="KW-1185">Reference proteome</keyword>
<dbReference type="Proteomes" id="UP000030017">
    <property type="component" value="Unassembled WGS sequence"/>
</dbReference>
<accession>A0A0A0EN89</accession>
<dbReference type="RefSeq" id="WP_036193658.1">
    <property type="nucleotide sequence ID" value="NZ_AVPS01000005.1"/>
</dbReference>
<sequence>MNATATSFTLALALAVVSPAMAQATQTHAQHHPAAAASADVDVPAAAEAAVAVAERFNTALSSGDLSTVEALLAPDVLILESGGAERSREEYMGHHAVSDAAFLKGAHRQLLRQRARAAGEFAWVGTESELHTQKDGQPLTVQSTETMVLKQTTDGWRIVHIHWSSRTKR</sequence>
<dbReference type="AlphaFoldDB" id="A0A0A0EN89"/>